<dbReference type="AlphaFoldDB" id="A0A6A6AJA5"/>
<dbReference type="OrthoDB" id="3796310at2759"/>
<protein>
    <submittedName>
        <fullName evidence="1">Uncharacterized protein</fullName>
    </submittedName>
</protein>
<dbReference type="Proteomes" id="UP000799771">
    <property type="component" value="Unassembled WGS sequence"/>
</dbReference>
<dbReference type="RefSeq" id="XP_033525575.1">
    <property type="nucleotide sequence ID" value="XM_033666608.1"/>
</dbReference>
<keyword evidence="2" id="KW-1185">Reference proteome</keyword>
<name>A0A6A6AJA5_9PLEO</name>
<evidence type="ECO:0000313" key="2">
    <source>
        <dbReference type="Proteomes" id="UP000799771"/>
    </source>
</evidence>
<reference evidence="1" key="1">
    <citation type="journal article" date="2020" name="Stud. Mycol.">
        <title>101 Dothideomycetes genomes: a test case for predicting lifestyles and emergence of pathogens.</title>
        <authorList>
            <person name="Haridas S."/>
            <person name="Albert R."/>
            <person name="Binder M."/>
            <person name="Bloem J."/>
            <person name="Labutti K."/>
            <person name="Salamov A."/>
            <person name="Andreopoulos B."/>
            <person name="Baker S."/>
            <person name="Barry K."/>
            <person name="Bills G."/>
            <person name="Bluhm B."/>
            <person name="Cannon C."/>
            <person name="Castanera R."/>
            <person name="Culley D."/>
            <person name="Daum C."/>
            <person name="Ezra D."/>
            <person name="Gonzalez J."/>
            <person name="Henrissat B."/>
            <person name="Kuo A."/>
            <person name="Liang C."/>
            <person name="Lipzen A."/>
            <person name="Lutzoni F."/>
            <person name="Magnuson J."/>
            <person name="Mondo S."/>
            <person name="Nolan M."/>
            <person name="Ohm R."/>
            <person name="Pangilinan J."/>
            <person name="Park H.-J."/>
            <person name="Ramirez L."/>
            <person name="Alfaro M."/>
            <person name="Sun H."/>
            <person name="Tritt A."/>
            <person name="Yoshinaga Y."/>
            <person name="Zwiers L.-H."/>
            <person name="Turgeon B."/>
            <person name="Goodwin S."/>
            <person name="Spatafora J."/>
            <person name="Crous P."/>
            <person name="Grigoriev I."/>
        </authorList>
    </citation>
    <scope>NUCLEOTIDE SEQUENCE</scope>
    <source>
        <strain evidence="1">CBS 119687</strain>
    </source>
</reference>
<gene>
    <name evidence="1" type="ORF">P153DRAFT_355945</name>
</gene>
<dbReference type="EMBL" id="ML977503">
    <property type="protein sequence ID" value="KAF2131188.1"/>
    <property type="molecule type" value="Genomic_DNA"/>
</dbReference>
<sequence length="292" mass="33142">MDLPPSRLLCTACKGLASPPPPPYTPFSTESQPSHLNTKTLRLRRFLIDIIAFAYGADLITLCDALSGTPLASSGGLNLQDLSILSHDERGELHRLSYVVLASLGKAAIGLKLSDHDLALLDSDIVRPTHELNITLSYVLELLYYYRRHKGVDRRFTGLYGYRCILWHRLSEEELVQRLHSDDRLVERIAPNDRTRLLLKTAIADFGEQELENQAKSGSKRSFRSPQPAIDLAQRAMKTRDFPFPFRLYERLEKAERRNDSAFQGYAPALDLARLLTKGHRYLSPCHETSKR</sequence>
<proteinExistence type="predicted"/>
<accession>A0A6A6AJA5</accession>
<evidence type="ECO:0000313" key="1">
    <source>
        <dbReference type="EMBL" id="KAF2131188.1"/>
    </source>
</evidence>
<organism evidence="1 2">
    <name type="scientific">Dothidotthia symphoricarpi CBS 119687</name>
    <dbReference type="NCBI Taxonomy" id="1392245"/>
    <lineage>
        <taxon>Eukaryota</taxon>
        <taxon>Fungi</taxon>
        <taxon>Dikarya</taxon>
        <taxon>Ascomycota</taxon>
        <taxon>Pezizomycotina</taxon>
        <taxon>Dothideomycetes</taxon>
        <taxon>Pleosporomycetidae</taxon>
        <taxon>Pleosporales</taxon>
        <taxon>Dothidotthiaceae</taxon>
        <taxon>Dothidotthia</taxon>
    </lineage>
</organism>
<dbReference type="GeneID" id="54407040"/>